<evidence type="ECO:0000313" key="2">
    <source>
        <dbReference type="EMBL" id="KAH1896605.1"/>
    </source>
</evidence>
<dbReference type="InterPro" id="IPR044992">
    <property type="entry name" value="ChyE-like"/>
</dbReference>
<evidence type="ECO:0000259" key="1">
    <source>
        <dbReference type="Pfam" id="PF00117"/>
    </source>
</evidence>
<dbReference type="Pfam" id="PF00117">
    <property type="entry name" value="GATase"/>
    <property type="match status" value="1"/>
</dbReference>
<sequence length="243" mass="26983">MASSTHLRIAVLINTPPDNHEFWTDVRQAWQEAFATVAPSTEVDLYDPVTERIFPDPTKYNLIALSGGKSDATSSESWVLGVLDFVRAVVRDSPKTKILGVCWGHQLIARAFGGEVRAVPTGPIAAIQDITLTEAGKEFFTFAAGAGFYRAPEFHVREVVKPAPGFIHLASNNECFVNESNTILSIQAHPEISNKLAKKLLLEDDKEYNGNSTAEQLEMEVRKLEHPTDGVKLLERVMQWLHE</sequence>
<dbReference type="Proteomes" id="UP000813423">
    <property type="component" value="Unassembled WGS sequence"/>
</dbReference>
<dbReference type="InterPro" id="IPR029062">
    <property type="entry name" value="Class_I_gatase-like"/>
</dbReference>
<proteinExistence type="predicted"/>
<dbReference type="PROSITE" id="PS51273">
    <property type="entry name" value="GATASE_TYPE_1"/>
    <property type="match status" value="1"/>
</dbReference>
<dbReference type="InterPro" id="IPR017926">
    <property type="entry name" value="GATASE"/>
</dbReference>
<comment type="caution">
    <text evidence="2">The sequence shown here is derived from an EMBL/GenBank/DDBJ whole genome shotgun (WGS) entry which is preliminary data.</text>
</comment>
<dbReference type="CDD" id="cd01741">
    <property type="entry name" value="GATase1_1"/>
    <property type="match status" value="1"/>
</dbReference>
<dbReference type="PANTHER" id="PTHR42695:SF5">
    <property type="entry name" value="GLUTAMINE AMIDOTRANSFERASE YLR126C-RELATED"/>
    <property type="match status" value="1"/>
</dbReference>
<dbReference type="SUPFAM" id="SSF52317">
    <property type="entry name" value="Class I glutamine amidotransferase-like"/>
    <property type="match status" value="1"/>
</dbReference>
<dbReference type="GO" id="GO:0005829">
    <property type="term" value="C:cytosol"/>
    <property type="evidence" value="ECO:0007669"/>
    <property type="project" value="TreeGrafter"/>
</dbReference>
<name>A0A8H4MYK1_ASPFM</name>
<accession>A0A8H4MYK1</accession>
<feature type="domain" description="Glutamine amidotransferase" evidence="1">
    <location>
        <begin position="41"/>
        <end position="204"/>
    </location>
</feature>
<evidence type="ECO:0000313" key="3">
    <source>
        <dbReference type="Proteomes" id="UP000813423"/>
    </source>
</evidence>
<protein>
    <recommendedName>
        <fullName evidence="1">Glutamine amidotransferase domain-containing protein</fullName>
    </recommendedName>
</protein>
<dbReference type="AlphaFoldDB" id="A0A8H4MYK1"/>
<dbReference type="EMBL" id="JAIBSC010000120">
    <property type="protein sequence ID" value="KAH1896605.1"/>
    <property type="molecule type" value="Genomic_DNA"/>
</dbReference>
<dbReference type="GO" id="GO:0005634">
    <property type="term" value="C:nucleus"/>
    <property type="evidence" value="ECO:0007669"/>
    <property type="project" value="TreeGrafter"/>
</dbReference>
<gene>
    <name evidence="2" type="ORF">KXV57_001327</name>
</gene>
<dbReference type="Gene3D" id="3.40.50.880">
    <property type="match status" value="1"/>
</dbReference>
<organism evidence="2 3">
    <name type="scientific">Aspergillus fumigatus</name>
    <name type="common">Neosartorya fumigata</name>
    <dbReference type="NCBI Taxonomy" id="746128"/>
    <lineage>
        <taxon>Eukaryota</taxon>
        <taxon>Fungi</taxon>
        <taxon>Dikarya</taxon>
        <taxon>Ascomycota</taxon>
        <taxon>Pezizomycotina</taxon>
        <taxon>Eurotiomycetes</taxon>
        <taxon>Eurotiomycetidae</taxon>
        <taxon>Eurotiales</taxon>
        <taxon>Aspergillaceae</taxon>
        <taxon>Aspergillus</taxon>
        <taxon>Aspergillus subgen. Fumigati</taxon>
    </lineage>
</organism>
<dbReference type="PANTHER" id="PTHR42695">
    <property type="entry name" value="GLUTAMINE AMIDOTRANSFERASE YLR126C-RELATED"/>
    <property type="match status" value="1"/>
</dbReference>
<reference evidence="2" key="1">
    <citation type="submission" date="2021-08" db="EMBL/GenBank/DDBJ databases">
        <title>Global Aspergillus fumigatus from environmental and clinical sources.</title>
        <authorList>
            <person name="Barber A."/>
            <person name="Sae-Ong T."/>
        </authorList>
    </citation>
    <scope>NUCLEOTIDE SEQUENCE</scope>
    <source>
        <strain evidence="2">NRZ-2016-071</strain>
    </source>
</reference>